<dbReference type="InterPro" id="IPR011623">
    <property type="entry name" value="7TMR_DISM_rcpt_extracell_dom1"/>
</dbReference>
<keyword evidence="1" id="KW-0472">Membrane</keyword>
<keyword evidence="1" id="KW-0812">Transmembrane</keyword>
<feature type="domain" description="EAL" evidence="2">
    <location>
        <begin position="584"/>
        <end position="834"/>
    </location>
</feature>
<keyword evidence="4" id="KW-1185">Reference proteome</keyword>
<dbReference type="STRING" id="1348114.OM33_05615"/>
<dbReference type="InterPro" id="IPR050706">
    <property type="entry name" value="Cyclic-di-GMP_PDE-like"/>
</dbReference>
<dbReference type="RefSeq" id="WP_038639785.1">
    <property type="nucleotide sequence ID" value="NZ_CP009888.1"/>
</dbReference>
<dbReference type="HOGENOM" id="CLU_000445_70_38_6"/>
<dbReference type="CDD" id="cd01948">
    <property type="entry name" value="EAL"/>
    <property type="match status" value="1"/>
</dbReference>
<evidence type="ECO:0000313" key="3">
    <source>
        <dbReference type="EMBL" id="AIY64675.1"/>
    </source>
</evidence>
<accession>A0A0A7EDE1</accession>
<dbReference type="Pfam" id="PF07695">
    <property type="entry name" value="7TMR-DISM_7TM"/>
    <property type="match status" value="1"/>
</dbReference>
<evidence type="ECO:0000259" key="2">
    <source>
        <dbReference type="PROSITE" id="PS50883"/>
    </source>
</evidence>
<dbReference type="eggNOG" id="COG5001">
    <property type="taxonomic scope" value="Bacteria"/>
</dbReference>
<dbReference type="KEGG" id="pseo:OM33_05615"/>
<dbReference type="PANTHER" id="PTHR33121:SF79">
    <property type="entry name" value="CYCLIC DI-GMP PHOSPHODIESTERASE PDED-RELATED"/>
    <property type="match status" value="1"/>
</dbReference>
<dbReference type="InterPro" id="IPR001633">
    <property type="entry name" value="EAL_dom"/>
</dbReference>
<feature type="transmembrane region" description="Helical" evidence="1">
    <location>
        <begin position="218"/>
        <end position="242"/>
    </location>
</feature>
<sequence>MNQLKSVYLFIACMLFAALALIIASLVFNIGDPTTNSIERTHAIYLKPSYWVDEQSTASLTDALEQDFQNAEITKIPWQFGNQTYWLKVSVTNRTEFIENLTAHFDNPMLDQLEVWLLDAENNIVKHKQLGDTLPNLNIHEQAFPHFSFQLNAKDSNVLVARIKTTGISKTPLTIYQSDNFNDVKKFSFLIWGLFIGVTVMIALYNMILFISIRETVYLAYIGYILSTLMMMGSVLGFGYYIWPTPMQNWLQVYVVSTNFSVAICALIFGSLFLRYASIKTKLNTLIKATLAILLIGAFSSFLLPEYYAAPVFFVCMVPLYITILLIVFNRLLTDFVWAKYYFFSWLPLIISGAIQPLVLVGVFEHTFLTRHAFLIGVLLEVLLMAMALADKFSHQQRESYFKATHDSSSQLPNETLYKYKITQLLEQQHNFIACFIELKNFGQFIPYMPPKAKKDLVNQVYASLQPVLMNQSQIIMIEEQGLNTVKLAYLRDGVFALLVNHGTNRESLNKLLLNLQAHIPTSLLIDGILLNLSSHIATCSSIYCNQRSGLLLRKTWQTLFQAKQEGVSLLHYKKESGDDIGQQFNLASELHSAIEQKQLVLSYTPVYHVKNKKLISITCQFSWPHPEFGEITQQEIIKLAIDTGLNVQLNRWLFSELFKTINTLKENHFNGQFSLTLSLNQLNHSGFISWLSEQVTHFDTDNITLYTQHPALDEQNQMQETLQKLLDLGFNFGLDNFHGDLDRLFEARECGFSDVRIGHLFTKSNIQGHKLTLLLSAMVDVAKGLDLTVTAISVDNQEFADIVNQCQCDFMQGELLAPTMNYRILNSFLLAQQSRIGNLSEL</sequence>
<dbReference type="InterPro" id="IPR043128">
    <property type="entry name" value="Rev_trsase/Diguanyl_cyclase"/>
</dbReference>
<proteinExistence type="predicted"/>
<dbReference type="PROSITE" id="PS50883">
    <property type="entry name" value="EAL"/>
    <property type="match status" value="1"/>
</dbReference>
<evidence type="ECO:0000313" key="4">
    <source>
        <dbReference type="Proteomes" id="UP000030341"/>
    </source>
</evidence>
<dbReference type="Gene3D" id="3.30.70.270">
    <property type="match status" value="1"/>
</dbReference>
<dbReference type="InterPro" id="IPR011622">
    <property type="entry name" value="7TMR_DISM_rcpt_extracell_dom2"/>
</dbReference>
<evidence type="ECO:0000256" key="1">
    <source>
        <dbReference type="SAM" id="Phobius"/>
    </source>
</evidence>
<feature type="transmembrane region" description="Helical" evidence="1">
    <location>
        <begin position="7"/>
        <end position="28"/>
    </location>
</feature>
<dbReference type="OrthoDB" id="6279314at2"/>
<name>A0A0A7EDE1_9GAMM</name>
<dbReference type="Pfam" id="PF00563">
    <property type="entry name" value="EAL"/>
    <property type="match status" value="1"/>
</dbReference>
<dbReference type="Gene3D" id="2.60.40.2380">
    <property type="match status" value="1"/>
</dbReference>
<feature type="transmembrane region" description="Helical" evidence="1">
    <location>
        <begin position="189"/>
        <end position="211"/>
    </location>
</feature>
<dbReference type="SUPFAM" id="SSF141868">
    <property type="entry name" value="EAL domain-like"/>
    <property type="match status" value="1"/>
</dbReference>
<dbReference type="PANTHER" id="PTHR33121">
    <property type="entry name" value="CYCLIC DI-GMP PHOSPHODIESTERASE PDEF"/>
    <property type="match status" value="1"/>
</dbReference>
<dbReference type="EMBL" id="CP009888">
    <property type="protein sequence ID" value="AIY64675.1"/>
    <property type="molecule type" value="Genomic_DNA"/>
</dbReference>
<gene>
    <name evidence="3" type="ORF">OM33_05615</name>
</gene>
<protein>
    <recommendedName>
        <fullName evidence="2">EAL domain-containing protein</fullName>
    </recommendedName>
</protein>
<dbReference type="Pfam" id="PF07696">
    <property type="entry name" value="7TMR-DISMED2"/>
    <property type="match status" value="1"/>
</dbReference>
<feature type="transmembrane region" description="Helical" evidence="1">
    <location>
        <begin position="341"/>
        <end position="364"/>
    </location>
</feature>
<feature type="transmembrane region" description="Helical" evidence="1">
    <location>
        <begin position="286"/>
        <end position="304"/>
    </location>
</feature>
<organism evidence="3 4">
    <name type="scientific">Pseudoalteromonas piratica</name>
    <dbReference type="NCBI Taxonomy" id="1348114"/>
    <lineage>
        <taxon>Bacteria</taxon>
        <taxon>Pseudomonadati</taxon>
        <taxon>Pseudomonadota</taxon>
        <taxon>Gammaproteobacteria</taxon>
        <taxon>Alteromonadales</taxon>
        <taxon>Pseudoalteromonadaceae</taxon>
        <taxon>Pseudoalteromonas</taxon>
    </lineage>
</organism>
<dbReference type="Gene3D" id="3.20.20.450">
    <property type="entry name" value="EAL domain"/>
    <property type="match status" value="1"/>
</dbReference>
<dbReference type="Proteomes" id="UP000030341">
    <property type="component" value="Chromosome 1"/>
</dbReference>
<dbReference type="SMART" id="SM00052">
    <property type="entry name" value="EAL"/>
    <property type="match status" value="1"/>
</dbReference>
<dbReference type="GO" id="GO:0071111">
    <property type="term" value="F:cyclic-guanylate-specific phosphodiesterase activity"/>
    <property type="evidence" value="ECO:0007669"/>
    <property type="project" value="InterPro"/>
</dbReference>
<feature type="transmembrane region" description="Helical" evidence="1">
    <location>
        <begin position="310"/>
        <end position="329"/>
    </location>
</feature>
<dbReference type="InterPro" id="IPR035919">
    <property type="entry name" value="EAL_sf"/>
</dbReference>
<feature type="transmembrane region" description="Helical" evidence="1">
    <location>
        <begin position="254"/>
        <end position="274"/>
    </location>
</feature>
<keyword evidence="1" id="KW-1133">Transmembrane helix</keyword>
<dbReference type="AlphaFoldDB" id="A0A0A7EDE1"/>
<reference evidence="3 4" key="1">
    <citation type="submission" date="2014-11" db="EMBL/GenBank/DDBJ databases">
        <title>Complete Genome Sequence of Pseudoalteromonas sp. Strain OCN003 Isolated from Kaneohe Bay, Oahu, Hawaii.</title>
        <authorList>
            <person name="Beurmann S."/>
            <person name="Videau P."/>
            <person name="Ushijima B."/>
            <person name="Smith A.M."/>
            <person name="Aeby G.S."/>
            <person name="Callahan S.M."/>
            <person name="Belcaid M."/>
        </authorList>
    </citation>
    <scope>NUCLEOTIDE SEQUENCE [LARGE SCALE GENOMIC DNA]</scope>
    <source>
        <strain evidence="3 4">OCN003</strain>
    </source>
</reference>